<feature type="domain" description="HTH deoR-type" evidence="4">
    <location>
        <begin position="8"/>
        <end position="63"/>
    </location>
</feature>
<dbReference type="Pfam" id="PF00455">
    <property type="entry name" value="DeoRC"/>
    <property type="match status" value="1"/>
</dbReference>
<organism evidence="5 6">
    <name type="scientific">Anaerofilum hominis</name>
    <dbReference type="NCBI Taxonomy" id="2763016"/>
    <lineage>
        <taxon>Bacteria</taxon>
        <taxon>Bacillati</taxon>
        <taxon>Bacillota</taxon>
        <taxon>Clostridia</taxon>
        <taxon>Eubacteriales</taxon>
        <taxon>Oscillospiraceae</taxon>
        <taxon>Anaerofilum</taxon>
    </lineage>
</organism>
<dbReference type="Proteomes" id="UP000659630">
    <property type="component" value="Unassembled WGS sequence"/>
</dbReference>
<keyword evidence="1" id="KW-0805">Transcription regulation</keyword>
<keyword evidence="2" id="KW-0238">DNA-binding</keyword>
<keyword evidence="6" id="KW-1185">Reference proteome</keyword>
<dbReference type="PROSITE" id="PS51000">
    <property type="entry name" value="HTH_DEOR_2"/>
    <property type="match status" value="1"/>
</dbReference>
<name>A0A923KVX8_9FIRM</name>
<accession>A0A923KVX8</accession>
<evidence type="ECO:0000313" key="6">
    <source>
        <dbReference type="Proteomes" id="UP000659630"/>
    </source>
</evidence>
<dbReference type="RefSeq" id="WP_186887618.1">
    <property type="nucleotide sequence ID" value="NZ_JACONZ010000002.1"/>
</dbReference>
<dbReference type="SUPFAM" id="SSF46785">
    <property type="entry name" value="Winged helix' DNA-binding domain"/>
    <property type="match status" value="1"/>
</dbReference>
<protein>
    <submittedName>
        <fullName evidence="5">DeoR/GlpR transcriptional regulator</fullName>
    </submittedName>
</protein>
<dbReference type="Gene3D" id="1.10.10.10">
    <property type="entry name" value="Winged helix-like DNA-binding domain superfamily/Winged helix DNA-binding domain"/>
    <property type="match status" value="1"/>
</dbReference>
<reference evidence="5" key="1">
    <citation type="submission" date="2020-08" db="EMBL/GenBank/DDBJ databases">
        <title>Genome public.</title>
        <authorList>
            <person name="Liu C."/>
            <person name="Sun Q."/>
        </authorList>
    </citation>
    <scope>NUCLEOTIDE SEQUENCE</scope>
    <source>
        <strain evidence="5">BX8</strain>
    </source>
</reference>
<dbReference type="PRINTS" id="PR00037">
    <property type="entry name" value="HTHLACR"/>
</dbReference>
<dbReference type="GO" id="GO:0003700">
    <property type="term" value="F:DNA-binding transcription factor activity"/>
    <property type="evidence" value="ECO:0007669"/>
    <property type="project" value="InterPro"/>
</dbReference>
<evidence type="ECO:0000313" key="5">
    <source>
        <dbReference type="EMBL" id="MBC5581256.1"/>
    </source>
</evidence>
<dbReference type="InterPro" id="IPR050313">
    <property type="entry name" value="Carb_Metab_HTH_regulators"/>
</dbReference>
<dbReference type="Pfam" id="PF08220">
    <property type="entry name" value="HTH_DeoR"/>
    <property type="match status" value="1"/>
</dbReference>
<dbReference type="PROSITE" id="PS00894">
    <property type="entry name" value="HTH_DEOR_1"/>
    <property type="match status" value="1"/>
</dbReference>
<comment type="caution">
    <text evidence="5">The sequence shown here is derived from an EMBL/GenBank/DDBJ whole genome shotgun (WGS) entry which is preliminary data.</text>
</comment>
<dbReference type="GO" id="GO:0003677">
    <property type="term" value="F:DNA binding"/>
    <property type="evidence" value="ECO:0007669"/>
    <property type="project" value="UniProtKB-KW"/>
</dbReference>
<dbReference type="InterPro" id="IPR014036">
    <property type="entry name" value="DeoR-like_C"/>
</dbReference>
<dbReference type="PANTHER" id="PTHR30363">
    <property type="entry name" value="HTH-TYPE TRANSCRIPTIONAL REGULATOR SRLR-RELATED"/>
    <property type="match status" value="1"/>
</dbReference>
<sequence>MKNNRGAIQKRQMQLLHHLKEKGFADVTQLSELLRVSPITVRRDLDELAGRGLVTRYFGGARLAESAQEDDEPAYLETTTQHLSQKRAIARRAAELLENGDTVFINSSSTALLIYPYIQDKSVLVVTNNGRSLLAQRAAGVELVLTGGEVYGDKQSLVGQFALDALSRITATKCILGVSGISVQGGITSRVIQETAINQMMLRRCSGPKIVVADYTKIGLEHNFFSGRLGDITHLITDTGADPQKLDSIRHAGIAVDAVAPLEDG</sequence>
<dbReference type="PANTHER" id="PTHR30363:SF44">
    <property type="entry name" value="AGA OPERON TRANSCRIPTIONAL REPRESSOR-RELATED"/>
    <property type="match status" value="1"/>
</dbReference>
<dbReference type="SUPFAM" id="SSF100950">
    <property type="entry name" value="NagB/RpiA/CoA transferase-like"/>
    <property type="match status" value="1"/>
</dbReference>
<dbReference type="AlphaFoldDB" id="A0A923KVX8"/>
<gene>
    <name evidence="5" type="ORF">H8S23_07020</name>
</gene>
<dbReference type="EMBL" id="JACONZ010000002">
    <property type="protein sequence ID" value="MBC5581256.1"/>
    <property type="molecule type" value="Genomic_DNA"/>
</dbReference>
<proteinExistence type="predicted"/>
<dbReference type="InterPro" id="IPR018356">
    <property type="entry name" value="Tscrpt_reg_HTH_DeoR_CS"/>
</dbReference>
<dbReference type="InterPro" id="IPR036390">
    <property type="entry name" value="WH_DNA-bd_sf"/>
</dbReference>
<evidence type="ECO:0000259" key="4">
    <source>
        <dbReference type="PROSITE" id="PS51000"/>
    </source>
</evidence>
<evidence type="ECO:0000256" key="3">
    <source>
        <dbReference type="ARBA" id="ARBA00023163"/>
    </source>
</evidence>
<dbReference type="InterPro" id="IPR036388">
    <property type="entry name" value="WH-like_DNA-bd_sf"/>
</dbReference>
<keyword evidence="3" id="KW-0804">Transcription</keyword>
<dbReference type="SMART" id="SM01134">
    <property type="entry name" value="DeoRC"/>
    <property type="match status" value="1"/>
</dbReference>
<dbReference type="SMART" id="SM00420">
    <property type="entry name" value="HTH_DEOR"/>
    <property type="match status" value="1"/>
</dbReference>
<evidence type="ECO:0000256" key="2">
    <source>
        <dbReference type="ARBA" id="ARBA00023125"/>
    </source>
</evidence>
<evidence type="ECO:0000256" key="1">
    <source>
        <dbReference type="ARBA" id="ARBA00023015"/>
    </source>
</evidence>
<dbReference type="InterPro" id="IPR037171">
    <property type="entry name" value="NagB/RpiA_transferase-like"/>
</dbReference>
<dbReference type="InterPro" id="IPR001034">
    <property type="entry name" value="DeoR_HTH"/>
</dbReference>
<dbReference type="Gene3D" id="3.40.50.1360">
    <property type="match status" value="1"/>
</dbReference>